<accession>A0A4U0H9E1</accession>
<dbReference type="InterPro" id="IPR013783">
    <property type="entry name" value="Ig-like_fold"/>
</dbReference>
<evidence type="ECO:0000259" key="1">
    <source>
        <dbReference type="PROSITE" id="PS50853"/>
    </source>
</evidence>
<organism evidence="2 3">
    <name type="scientific">Sphingobacterium alkalisoli</name>
    <dbReference type="NCBI Taxonomy" id="1874115"/>
    <lineage>
        <taxon>Bacteria</taxon>
        <taxon>Pseudomonadati</taxon>
        <taxon>Bacteroidota</taxon>
        <taxon>Sphingobacteriia</taxon>
        <taxon>Sphingobacteriales</taxon>
        <taxon>Sphingobacteriaceae</taxon>
        <taxon>Sphingobacterium</taxon>
    </lineage>
</organism>
<dbReference type="CDD" id="cd00063">
    <property type="entry name" value="FN3"/>
    <property type="match status" value="1"/>
</dbReference>
<protein>
    <submittedName>
        <fullName evidence="2">Fibronectin type III domain-containing protein</fullName>
    </submittedName>
</protein>
<feature type="domain" description="Fibronectin type-III" evidence="1">
    <location>
        <begin position="119"/>
        <end position="210"/>
    </location>
</feature>
<evidence type="ECO:0000313" key="2">
    <source>
        <dbReference type="EMBL" id="TJY68408.1"/>
    </source>
</evidence>
<dbReference type="AlphaFoldDB" id="A0A4U0H9E1"/>
<dbReference type="InterPro" id="IPR003961">
    <property type="entry name" value="FN3_dom"/>
</dbReference>
<gene>
    <name evidence="2" type="ORF">FAZ19_03905</name>
</gene>
<dbReference type="PROSITE" id="PS50853">
    <property type="entry name" value="FN3"/>
    <property type="match status" value="1"/>
</dbReference>
<dbReference type="Gene3D" id="2.60.40.10">
    <property type="entry name" value="Immunoglobulins"/>
    <property type="match status" value="1"/>
</dbReference>
<name>A0A4U0H9E1_9SPHI</name>
<comment type="caution">
    <text evidence="2">The sequence shown here is derived from an EMBL/GenBank/DDBJ whole genome shotgun (WGS) entry which is preliminary data.</text>
</comment>
<keyword evidence="3" id="KW-1185">Reference proteome</keyword>
<dbReference type="OrthoDB" id="9792152at2"/>
<dbReference type="InterPro" id="IPR036116">
    <property type="entry name" value="FN3_sf"/>
</dbReference>
<dbReference type="Proteomes" id="UP000309872">
    <property type="component" value="Unassembled WGS sequence"/>
</dbReference>
<sequence length="210" mass="23612">MRKATIYQSYEKWDDYSLSTLAGRTLASMTDNLNFPEPRPTMDDYTVIVNDYREKHEVASKRGSQLEIKAKDNARALVLQAMKELSFYVNTVAKGDGQVLASSGFELVPPPQSTAYPGIPKNLRLLDGRVSGELRFMFGSLRIAWEYEYQYAISLDANGDPEWGELHRTTNSRANYISGLAPGDRCYVRVRARNGKGTGDWSEAVSIIVR</sequence>
<evidence type="ECO:0000313" key="3">
    <source>
        <dbReference type="Proteomes" id="UP000309872"/>
    </source>
</evidence>
<dbReference type="EMBL" id="SUKA01000001">
    <property type="protein sequence ID" value="TJY68408.1"/>
    <property type="molecule type" value="Genomic_DNA"/>
</dbReference>
<reference evidence="2 3" key="1">
    <citation type="submission" date="2019-04" db="EMBL/GenBank/DDBJ databases">
        <title>Sphingobacterium olei sp. nov., isolated from oil-contaminated soil.</title>
        <authorList>
            <person name="Liu B."/>
        </authorList>
    </citation>
    <scope>NUCLEOTIDE SEQUENCE [LARGE SCALE GENOMIC DNA]</scope>
    <source>
        <strain evidence="2 3">Y3L14</strain>
    </source>
</reference>
<proteinExistence type="predicted"/>
<dbReference type="SUPFAM" id="SSF49265">
    <property type="entry name" value="Fibronectin type III"/>
    <property type="match status" value="1"/>
</dbReference>
<dbReference type="RefSeq" id="WP_136819274.1">
    <property type="nucleotide sequence ID" value="NZ_BMJX01000001.1"/>
</dbReference>